<dbReference type="GO" id="GO:0008270">
    <property type="term" value="F:zinc ion binding"/>
    <property type="evidence" value="ECO:0007669"/>
    <property type="project" value="UniProtKB-KW"/>
</dbReference>
<feature type="domain" description="MYND-type" evidence="4">
    <location>
        <begin position="173"/>
        <end position="216"/>
    </location>
</feature>
<gene>
    <name evidence="5" type="ORF">SLS62_010129</name>
</gene>
<sequence length="249" mass="28373">MPRWGRRLFEGDLDMMIAISMIEDICDHDEANWMIADLIKCAPPEIREFYTQEHGLTPPKSDKRVQLRRKLDAGLGSDWFQEYYVRENCGCSIHATESKYKVVMVCALMMRVGAKIKPDNLRHLYELVPQIRCGDTFVPSGDYAFRGPGKAQFLAALASYRPGIPHDFHEPSCHACGQTNKDGKDLKKCGGCQNERAAAYFCDRDCQKSHWKVHKRGNCGPSDILRIGIFRVREKNRGPEYSIISEAQV</sequence>
<accession>A0AAN9YJ02</accession>
<reference evidence="5 6" key="1">
    <citation type="submission" date="2024-02" db="EMBL/GenBank/DDBJ databases">
        <title>De novo assembly and annotation of 12 fungi associated with fruit tree decline syndrome in Ontario, Canada.</title>
        <authorList>
            <person name="Sulman M."/>
            <person name="Ellouze W."/>
            <person name="Ilyukhin E."/>
        </authorList>
    </citation>
    <scope>NUCLEOTIDE SEQUENCE [LARGE SCALE GENOMIC DNA]</scope>
    <source>
        <strain evidence="5 6">M11/M66-122</strain>
    </source>
</reference>
<organism evidence="5 6">
    <name type="scientific">Diatrype stigma</name>
    <dbReference type="NCBI Taxonomy" id="117547"/>
    <lineage>
        <taxon>Eukaryota</taxon>
        <taxon>Fungi</taxon>
        <taxon>Dikarya</taxon>
        <taxon>Ascomycota</taxon>
        <taxon>Pezizomycotina</taxon>
        <taxon>Sordariomycetes</taxon>
        <taxon>Xylariomycetidae</taxon>
        <taxon>Xylariales</taxon>
        <taxon>Diatrypaceae</taxon>
        <taxon>Diatrype</taxon>
    </lineage>
</organism>
<comment type="caution">
    <text evidence="5">The sequence shown here is derived from an EMBL/GenBank/DDBJ whole genome shotgun (WGS) entry which is preliminary data.</text>
</comment>
<dbReference type="SUPFAM" id="SSF144232">
    <property type="entry name" value="HIT/MYND zinc finger-like"/>
    <property type="match status" value="1"/>
</dbReference>
<dbReference type="Pfam" id="PF01753">
    <property type="entry name" value="zf-MYND"/>
    <property type="match status" value="1"/>
</dbReference>
<dbReference type="AlphaFoldDB" id="A0AAN9YJ02"/>
<evidence type="ECO:0000313" key="5">
    <source>
        <dbReference type="EMBL" id="KAK7744709.1"/>
    </source>
</evidence>
<protein>
    <recommendedName>
        <fullName evidence="4">MYND-type domain-containing protein</fullName>
    </recommendedName>
</protein>
<dbReference type="Proteomes" id="UP001320420">
    <property type="component" value="Unassembled WGS sequence"/>
</dbReference>
<keyword evidence="1" id="KW-0479">Metal-binding</keyword>
<dbReference type="InterPro" id="IPR002893">
    <property type="entry name" value="Znf_MYND"/>
</dbReference>
<dbReference type="Gene3D" id="6.10.140.2220">
    <property type="match status" value="1"/>
</dbReference>
<name>A0AAN9YJ02_9PEZI</name>
<evidence type="ECO:0000256" key="2">
    <source>
        <dbReference type="ARBA" id="ARBA00022771"/>
    </source>
</evidence>
<evidence type="ECO:0000256" key="1">
    <source>
        <dbReference type="ARBA" id="ARBA00022723"/>
    </source>
</evidence>
<dbReference type="EMBL" id="JAKJXP020000118">
    <property type="protein sequence ID" value="KAK7744709.1"/>
    <property type="molecule type" value="Genomic_DNA"/>
</dbReference>
<keyword evidence="3" id="KW-0862">Zinc</keyword>
<proteinExistence type="predicted"/>
<keyword evidence="2" id="KW-0863">Zinc-finger</keyword>
<evidence type="ECO:0000256" key="3">
    <source>
        <dbReference type="ARBA" id="ARBA00022833"/>
    </source>
</evidence>
<keyword evidence="6" id="KW-1185">Reference proteome</keyword>
<evidence type="ECO:0000313" key="6">
    <source>
        <dbReference type="Proteomes" id="UP001320420"/>
    </source>
</evidence>
<evidence type="ECO:0000259" key="4">
    <source>
        <dbReference type="Pfam" id="PF01753"/>
    </source>
</evidence>